<proteinExistence type="predicted"/>
<evidence type="ECO:0000313" key="6">
    <source>
        <dbReference type="EMBL" id="KAJ6219628.1"/>
    </source>
</evidence>
<comment type="caution">
    <text evidence="6">The sequence shown here is derived from an EMBL/GenBank/DDBJ whole genome shotgun (WGS) entry which is preliminary data.</text>
</comment>
<dbReference type="Gene3D" id="1.10.510.10">
    <property type="entry name" value="Transferase(Phosphotransferase) domain 1"/>
    <property type="match status" value="1"/>
</dbReference>
<name>A0A9Q0M6S9_BLOTA</name>
<evidence type="ECO:0000259" key="5">
    <source>
        <dbReference type="PROSITE" id="PS50011"/>
    </source>
</evidence>
<protein>
    <recommendedName>
        <fullName evidence="5">Protein kinase domain-containing protein</fullName>
    </recommendedName>
</protein>
<evidence type="ECO:0000256" key="3">
    <source>
        <dbReference type="SAM" id="Coils"/>
    </source>
</evidence>
<feature type="region of interest" description="Disordered" evidence="4">
    <location>
        <begin position="1"/>
        <end position="22"/>
    </location>
</feature>
<evidence type="ECO:0000256" key="4">
    <source>
        <dbReference type="SAM" id="MobiDB-lite"/>
    </source>
</evidence>
<evidence type="ECO:0000256" key="2">
    <source>
        <dbReference type="ARBA" id="ARBA00022840"/>
    </source>
</evidence>
<dbReference type="SMART" id="SM00220">
    <property type="entry name" value="S_TKc"/>
    <property type="match status" value="1"/>
</dbReference>
<dbReference type="AlphaFoldDB" id="A0A9Q0M6S9"/>
<accession>A0A9Q0M6S9</accession>
<organism evidence="6 7">
    <name type="scientific">Blomia tropicalis</name>
    <name type="common">Mite</name>
    <dbReference type="NCBI Taxonomy" id="40697"/>
    <lineage>
        <taxon>Eukaryota</taxon>
        <taxon>Metazoa</taxon>
        <taxon>Ecdysozoa</taxon>
        <taxon>Arthropoda</taxon>
        <taxon>Chelicerata</taxon>
        <taxon>Arachnida</taxon>
        <taxon>Acari</taxon>
        <taxon>Acariformes</taxon>
        <taxon>Sarcoptiformes</taxon>
        <taxon>Astigmata</taxon>
        <taxon>Glycyphagoidea</taxon>
        <taxon>Echimyopodidae</taxon>
        <taxon>Blomia</taxon>
    </lineage>
</organism>
<dbReference type="GO" id="GO:0004674">
    <property type="term" value="F:protein serine/threonine kinase activity"/>
    <property type="evidence" value="ECO:0007669"/>
    <property type="project" value="TreeGrafter"/>
</dbReference>
<keyword evidence="7" id="KW-1185">Reference proteome</keyword>
<dbReference type="SUPFAM" id="SSF56112">
    <property type="entry name" value="Protein kinase-like (PK-like)"/>
    <property type="match status" value="1"/>
</dbReference>
<dbReference type="PROSITE" id="PS50011">
    <property type="entry name" value="PROTEIN_KINASE_DOM"/>
    <property type="match status" value="1"/>
</dbReference>
<dbReference type="Proteomes" id="UP001142055">
    <property type="component" value="Chromosome 2"/>
</dbReference>
<feature type="compositionally biased region" description="Basic residues" evidence="4">
    <location>
        <begin position="1"/>
        <end position="21"/>
    </location>
</feature>
<dbReference type="InterPro" id="IPR000719">
    <property type="entry name" value="Prot_kinase_dom"/>
</dbReference>
<dbReference type="GO" id="GO:0035556">
    <property type="term" value="P:intracellular signal transduction"/>
    <property type="evidence" value="ECO:0007669"/>
    <property type="project" value="TreeGrafter"/>
</dbReference>
<dbReference type="EMBL" id="JAPWDV010000002">
    <property type="protein sequence ID" value="KAJ6219628.1"/>
    <property type="molecule type" value="Genomic_DNA"/>
</dbReference>
<dbReference type="PANTHER" id="PTHR24346:SF30">
    <property type="entry name" value="MATERNAL EMBRYONIC LEUCINE ZIPPER KINASE"/>
    <property type="match status" value="1"/>
</dbReference>
<keyword evidence="2" id="KW-0067">ATP-binding</keyword>
<evidence type="ECO:0000313" key="7">
    <source>
        <dbReference type="Proteomes" id="UP001142055"/>
    </source>
</evidence>
<evidence type="ECO:0000256" key="1">
    <source>
        <dbReference type="ARBA" id="ARBA00022741"/>
    </source>
</evidence>
<keyword evidence="3" id="KW-0175">Coiled coil</keyword>
<gene>
    <name evidence="6" type="ORF">RDWZM_005440</name>
</gene>
<dbReference type="GO" id="GO:0005737">
    <property type="term" value="C:cytoplasm"/>
    <property type="evidence" value="ECO:0007669"/>
    <property type="project" value="TreeGrafter"/>
</dbReference>
<dbReference type="PANTHER" id="PTHR24346">
    <property type="entry name" value="MAP/MICROTUBULE AFFINITY-REGULATING KINASE"/>
    <property type="match status" value="1"/>
</dbReference>
<feature type="domain" description="Protein kinase" evidence="5">
    <location>
        <begin position="355"/>
        <end position="652"/>
    </location>
</feature>
<keyword evidence="1" id="KW-0547">Nucleotide-binding</keyword>
<dbReference type="InterPro" id="IPR011009">
    <property type="entry name" value="Kinase-like_dom_sf"/>
</dbReference>
<feature type="coiled-coil region" evidence="3">
    <location>
        <begin position="60"/>
        <end position="172"/>
    </location>
</feature>
<dbReference type="Pfam" id="PF00069">
    <property type="entry name" value="Pkinase"/>
    <property type="match status" value="1"/>
</dbReference>
<feature type="coiled-coil region" evidence="3">
    <location>
        <begin position="214"/>
        <end position="251"/>
    </location>
</feature>
<reference evidence="6" key="1">
    <citation type="submission" date="2022-12" db="EMBL/GenBank/DDBJ databases">
        <title>Genome assemblies of Blomia tropicalis.</title>
        <authorList>
            <person name="Cui Y."/>
        </authorList>
    </citation>
    <scope>NUCLEOTIDE SEQUENCE</scope>
    <source>
        <tissue evidence="6">Adult mites</tissue>
    </source>
</reference>
<sequence>MFKQKGTKTKQKSGASKKSHVSIREVTDQFESAINVNESNSEMEVKKEIDSKMEPSSIIQSDMNQELETAKKRLMEIDLECQIKVHEQVKNLENGEIGLATDIWQQNVIELEEQIQKIMKEYQTKLKESMEKFVKSSDEKDDSFDKSALLSKEKFELEIKKIENDAKDDIEKYHKKRENDLEASKKIYEQFQAQCLQDVEEYSTNRNAIANLLIERLKDNLQIETNAKQVIKEQNENMEQMKQQIVSTQLEELNKMNSIVSEAIKQFGTTKSTLPKKLDEIRQQVEEKYREERDRLHSILTQAVGKLKGRLGALEQREVERRLKTKQELLNMLAMNDTIVLTDEEFITNRYEYTIERNRITKQSNCSSIYQARKKDDSSCLCKVTMFHKWSVRHRLDYMKHSTRLMRYLAANHEKAPMFVKVIEVFATDTKLYTFMEPLSSSNTLESQLNVQTRRKSVRPSSSSSADMVSSNLKKSDIINIVNQVVAGIRFLSNLFIAHANLSLDNITLLADPTSVNLSKCQLVITGLTRAIVYYNVESDDLIMVKGYEVTDVSPDHLPPECFDASFQPMNLDLYSIGILLYRLIRIRSPFINCGKNVNKISAKRSGPVNLVLNSKERNEHGNELVQLVASLTNTKWDKRISLENISVHEYFS</sequence>
<dbReference type="GO" id="GO:0005524">
    <property type="term" value="F:ATP binding"/>
    <property type="evidence" value="ECO:0007669"/>
    <property type="project" value="UniProtKB-KW"/>
</dbReference>